<organism evidence="1">
    <name type="scientific">uncultured Mycobacterium sp</name>
    <dbReference type="NCBI Taxonomy" id="171292"/>
    <lineage>
        <taxon>Bacteria</taxon>
        <taxon>Bacillati</taxon>
        <taxon>Actinomycetota</taxon>
        <taxon>Actinomycetes</taxon>
        <taxon>Mycobacteriales</taxon>
        <taxon>Mycobacteriaceae</taxon>
        <taxon>Mycobacterium</taxon>
        <taxon>environmental samples</taxon>
    </lineage>
</organism>
<proteinExistence type="predicted"/>
<sequence length="74" mass="7628">MMFARGSGGAANSTLEQQLALGFAQSTPDAVRLADGQGMRPALSDHRATTAHFFGTHLTLSAGATALAIGMEEH</sequence>
<accession>A0A1Y5PFH2</accession>
<evidence type="ECO:0000313" key="1">
    <source>
        <dbReference type="EMBL" id="SBS77383.1"/>
    </source>
</evidence>
<dbReference type="AlphaFoldDB" id="A0A1Y5PFH2"/>
<reference evidence="1" key="1">
    <citation type="submission" date="2016-03" db="EMBL/GenBank/DDBJ databases">
        <authorList>
            <person name="Ploux O."/>
        </authorList>
    </citation>
    <scope>NUCLEOTIDE SEQUENCE</scope>
    <source>
        <strain evidence="1">UC10</strain>
    </source>
</reference>
<gene>
    <name evidence="1" type="ORF">MHPYR_420029</name>
</gene>
<protein>
    <submittedName>
        <fullName evidence="1">Uncharacterized protein</fullName>
    </submittedName>
</protein>
<name>A0A1Y5PFH2_9MYCO</name>
<dbReference type="EMBL" id="FLQS01000037">
    <property type="protein sequence ID" value="SBS77383.1"/>
    <property type="molecule type" value="Genomic_DNA"/>
</dbReference>